<comment type="similarity">
    <text evidence="3 10">Belongs to the DPH1/DPH2 family. DPH2 subfamily.</text>
</comment>
<dbReference type="UniPathway" id="UPA00559"/>
<dbReference type="Proteomes" id="UP000241107">
    <property type="component" value="Unassembled WGS sequence"/>
</dbReference>
<dbReference type="NCBIfam" id="TIGR00272">
    <property type="entry name" value="DPH2"/>
    <property type="match status" value="1"/>
</dbReference>
<dbReference type="GeneID" id="36563474"/>
<dbReference type="PANTHER" id="PTHR10762">
    <property type="entry name" value="DIPHTHAMIDE BIOSYNTHESIS PROTEIN"/>
    <property type="match status" value="1"/>
</dbReference>
<feature type="region of interest" description="Disordered" evidence="11">
    <location>
        <begin position="524"/>
        <end position="543"/>
    </location>
</feature>
<reference evidence="12 13" key="1">
    <citation type="submission" date="2018-03" db="EMBL/GenBank/DDBJ databases">
        <title>Candida pseudohaemulonii genome assembly and annotation.</title>
        <authorList>
            <person name="Munoz J.F."/>
            <person name="Gade L.G."/>
            <person name="Chow N.A."/>
            <person name="Litvintseva A.P."/>
            <person name="Loparev V.N."/>
            <person name="Cuomo C.A."/>
        </authorList>
    </citation>
    <scope>NUCLEOTIDE SEQUENCE [LARGE SCALE GENOMIC DNA]</scope>
    <source>
        <strain evidence="12 13">B12108</strain>
    </source>
</reference>
<dbReference type="InterPro" id="IPR010014">
    <property type="entry name" value="DHP2"/>
</dbReference>
<keyword evidence="4 10" id="KW-0479">Metal-binding</keyword>
<dbReference type="EMBL" id="PYFQ01000001">
    <property type="protein sequence ID" value="PSK40441.1"/>
    <property type="molecule type" value="Genomic_DNA"/>
</dbReference>
<evidence type="ECO:0000256" key="3">
    <source>
        <dbReference type="ARBA" id="ARBA00006179"/>
    </source>
</evidence>
<keyword evidence="5" id="KW-0521">NADP</keyword>
<evidence type="ECO:0000313" key="12">
    <source>
        <dbReference type="EMBL" id="PSK40441.1"/>
    </source>
</evidence>
<keyword evidence="13" id="KW-1185">Reference proteome</keyword>
<dbReference type="SUPFAM" id="SSF51735">
    <property type="entry name" value="NAD(P)-binding Rossmann-fold domains"/>
    <property type="match status" value="1"/>
</dbReference>
<evidence type="ECO:0000256" key="5">
    <source>
        <dbReference type="ARBA" id="ARBA00022857"/>
    </source>
</evidence>
<evidence type="ECO:0000256" key="9">
    <source>
        <dbReference type="ARBA" id="ARBA00054092"/>
    </source>
</evidence>
<dbReference type="Gene3D" id="3.40.50.11860">
    <property type="entry name" value="Diphthamide synthesis DPH1/DPH2 domain 3"/>
    <property type="match status" value="1"/>
</dbReference>
<dbReference type="VEuPathDB" id="FungiDB:C7M61_000080"/>
<dbReference type="SFLD" id="SFLDF00408">
    <property type="entry name" value="Diphthamide_biosynthesis_famil"/>
    <property type="match status" value="1"/>
</dbReference>
<proteinExistence type="inferred from homology"/>
<comment type="function">
    <text evidence="10">Required for the first step of diphthamide biosynthesis, a post-translational modification of histidine which occurs in elongation factor 2. DPH1 and DPH2 transfer a 3-amino-3-carboxypropyl (ACP) group from S-adenosyl-L-methionine (SAM) to a histidine residue, the reaction is assisted by a reduction system comprising DPH3 and a NADH-dependent reductase. Facilitates the reduction of the catalytic iron-sulfur cluster found in the DPH1 subunit.</text>
</comment>
<feature type="compositionally biased region" description="Acidic residues" evidence="11">
    <location>
        <begin position="527"/>
        <end position="538"/>
    </location>
</feature>
<dbReference type="GO" id="GO:0046872">
    <property type="term" value="F:metal ion binding"/>
    <property type="evidence" value="ECO:0007669"/>
    <property type="project" value="UniProtKB-KW"/>
</dbReference>
<dbReference type="InterPro" id="IPR016435">
    <property type="entry name" value="DPH1/DPH2"/>
</dbReference>
<dbReference type="PRINTS" id="PR00081">
    <property type="entry name" value="GDHRDH"/>
</dbReference>
<comment type="caution">
    <text evidence="12">The sequence shown here is derived from an EMBL/GenBank/DDBJ whole genome shotgun (WGS) entry which is preliminary data.</text>
</comment>
<dbReference type="GO" id="GO:0051536">
    <property type="term" value="F:iron-sulfur cluster binding"/>
    <property type="evidence" value="ECO:0007669"/>
    <property type="project" value="UniProtKB-KW"/>
</dbReference>
<dbReference type="GO" id="GO:0090560">
    <property type="term" value="F:2-(3-amino-3-carboxypropyl)histidine synthase activity"/>
    <property type="evidence" value="ECO:0007669"/>
    <property type="project" value="InterPro"/>
</dbReference>
<comment type="subcellular location">
    <subcellularLocation>
        <location evidence="10">Cytoplasm</location>
    </subcellularLocation>
</comment>
<dbReference type="STRING" id="418784.A0A2P7YWU6"/>
<dbReference type="Pfam" id="PF01866">
    <property type="entry name" value="Diphthamide_syn"/>
    <property type="match status" value="1"/>
</dbReference>
<accession>A0A2P7YWU6</accession>
<evidence type="ECO:0000256" key="6">
    <source>
        <dbReference type="ARBA" id="ARBA00023004"/>
    </source>
</evidence>
<dbReference type="InterPro" id="IPR042263">
    <property type="entry name" value="DPH1/DPH2_1"/>
</dbReference>
<keyword evidence="7 10" id="KW-0411">Iron-sulfur</keyword>
<dbReference type="Gene3D" id="3.40.50.11840">
    <property type="entry name" value="Diphthamide synthesis DPH1/DPH2 domain 1"/>
    <property type="match status" value="1"/>
</dbReference>
<dbReference type="Gene3D" id="3.40.50.720">
    <property type="entry name" value="NAD(P)-binding Rossmann-like Domain"/>
    <property type="match status" value="1"/>
</dbReference>
<feature type="region of interest" description="Disordered" evidence="11">
    <location>
        <begin position="437"/>
        <end position="458"/>
    </location>
</feature>
<dbReference type="Pfam" id="PF00106">
    <property type="entry name" value="adh_short"/>
    <property type="match status" value="1"/>
</dbReference>
<feature type="compositionally biased region" description="Acidic residues" evidence="11">
    <location>
        <begin position="437"/>
        <end position="454"/>
    </location>
</feature>
<dbReference type="InterPro" id="IPR020904">
    <property type="entry name" value="Sc_DH/Rdtase_CS"/>
</dbReference>
<evidence type="ECO:0000256" key="2">
    <source>
        <dbReference type="ARBA" id="ARBA00005156"/>
    </source>
</evidence>
<dbReference type="SFLD" id="SFLDS00032">
    <property type="entry name" value="Radical_SAM_3-amino-3-carboxyp"/>
    <property type="match status" value="1"/>
</dbReference>
<dbReference type="PROSITE" id="PS00061">
    <property type="entry name" value="ADH_SHORT"/>
    <property type="match status" value="1"/>
</dbReference>
<name>A0A2P7YWU6_9ASCO</name>
<dbReference type="PRINTS" id="PR00080">
    <property type="entry name" value="SDRFAMILY"/>
</dbReference>
<evidence type="ECO:0000256" key="4">
    <source>
        <dbReference type="ARBA" id="ARBA00022723"/>
    </source>
</evidence>
<dbReference type="OrthoDB" id="449241at2759"/>
<dbReference type="PANTHER" id="PTHR10762:SF2">
    <property type="entry name" value="2-(3-AMINO-3-CARBOXYPROPYL)HISTIDINE SYNTHASE SUBUNIT 2"/>
    <property type="match status" value="1"/>
</dbReference>
<dbReference type="InterPro" id="IPR036291">
    <property type="entry name" value="NAD(P)-bd_dom_sf"/>
</dbReference>
<dbReference type="NCBIfam" id="TIGR00322">
    <property type="entry name" value="diphth2_R"/>
    <property type="match status" value="1"/>
</dbReference>
<comment type="subunit">
    <text evidence="8">Component of the 2-(3-amino-3-carboxypropyl)histidine synthase complex composed of DPH1, DPH2, DPH3 and a NADH-dependent reductase, predominantly CBR1.</text>
</comment>
<dbReference type="RefSeq" id="XP_024715140.1">
    <property type="nucleotide sequence ID" value="XM_024855541.1"/>
</dbReference>
<dbReference type="GO" id="GO:0017183">
    <property type="term" value="P:protein histidyl modification to diphthamide"/>
    <property type="evidence" value="ECO:0007669"/>
    <property type="project" value="UniProtKB-UniPathway"/>
</dbReference>
<comment type="cofactor">
    <cofactor evidence="1">
        <name>[4Fe-4S] cluster</name>
        <dbReference type="ChEBI" id="CHEBI:49883"/>
    </cofactor>
</comment>
<comment type="function">
    <text evidence="9">Required for the first step of diphthamide biosynthesis, a post-translational modification of histidine which occurs in elongation factor 2. DPH1 and DPH2 transfer a 3-amino-3-carboxypropyl (ACP) group from S-adenosyl-L-methionine (SAM) to a histidine residue, the reaction is assisted by a reduction system comprising DPH3 and a NADH-dependent reductase, predominantly CBR1. Facilitates the reduction of the catalytic iron-sulfur cluster found in the DPH1 subunit.</text>
</comment>
<dbReference type="InterPro" id="IPR042265">
    <property type="entry name" value="DPH1/DPH2_3"/>
</dbReference>
<dbReference type="InterPro" id="IPR002347">
    <property type="entry name" value="SDR_fam"/>
</dbReference>
<sequence>MPLAELVAPALSTAQDEQTFSYAKIDKTEIKRTHLHLQPGENYLDKIHDYYNLDEVAAFLEQKEGDEPKYKRATLQFPDSLVCDAAAVAQQLQRKLGLTEAALNLQESESCSTSCGESSCCKDNTTSPSEGQKLWILADTSYSSCCVDEVAAEHVKSDLLIHFGDACLNAVSKLPCAYVFGKPFVDLDELVKLFRERYPETDTKIVLMADAPHTYILHEAKKKLEDYSDLVVADVESSSPILGYQPLEGKESQLRALNRVFHGMEDEESVLGEYELFHITAPETPRLLQLTTKFLLVTLFDPTENTTSQGPYPNLMRRYRYMHMARTAGTIGILVNTLSLSNTRELINGMGKKLKEAGKKHYIFVVGKPNVAKLANFEAIDLWCVLGCDHQGIIVDQNNEYFKAIVTPYELLLALSDELSWTGKWVTDFKSILGELGEEPEEKAEEADSDDDAPVFDPVTGQFTSASKPLRKLQHLQISQKGETSETDSTALVQKLSLAVALRNTVLTSAAHLQQRAWTGLGSDFRDQEDDSESDYDESGAVAEEGTSGIARGYEFDVASKKQGVFSGFHWVYVLGYLLLFSIDALAVYGQAYKLPLEWVSLGQNDVVLITGGSLGLGLELVKQLLFEYKVGKVIVLDVRKPEFEFGLAPLEFHRCDVSREHDLNYTLTGVLHALDARHEHVSVLINNAGVRNSGSLLNLSDSDIRHTFNVNTFAQITALRRIVSHHIRHYKHLQLYVVSVSSILAALAPKNGSVYAASKAAIFQIHESFSREIASLPNIRLLLVAPGQLTTDMFKDVTPSRTFFAPLVNHIQLARQILQKANVGEKGVFCSPFYANWLPVVKILPLFLQDLCRWFSQMDEKLSDS</sequence>
<evidence type="ECO:0000256" key="1">
    <source>
        <dbReference type="ARBA" id="ARBA00001966"/>
    </source>
</evidence>
<dbReference type="GO" id="GO:0005737">
    <property type="term" value="C:cytoplasm"/>
    <property type="evidence" value="ECO:0007669"/>
    <property type="project" value="UniProtKB-SubCell"/>
</dbReference>
<evidence type="ECO:0000256" key="8">
    <source>
        <dbReference type="ARBA" id="ARBA00034128"/>
    </source>
</evidence>
<gene>
    <name evidence="12" type="ORF">C7M61_000080</name>
</gene>
<evidence type="ECO:0000256" key="11">
    <source>
        <dbReference type="SAM" id="MobiDB-lite"/>
    </source>
</evidence>
<dbReference type="SFLD" id="SFLDG01121">
    <property type="entry name" value="Diphthamide_biosynthesis"/>
    <property type="match status" value="1"/>
</dbReference>
<keyword evidence="6 10" id="KW-0408">Iron</keyword>
<dbReference type="AlphaFoldDB" id="A0A2P7YWU6"/>
<evidence type="ECO:0000313" key="13">
    <source>
        <dbReference type="Proteomes" id="UP000241107"/>
    </source>
</evidence>
<evidence type="ECO:0000256" key="10">
    <source>
        <dbReference type="RuleBase" id="RU364133"/>
    </source>
</evidence>
<comment type="pathway">
    <text evidence="2 10">Protein modification; peptidyl-diphthamide biosynthesis.</text>
</comment>
<keyword evidence="10" id="KW-0963">Cytoplasm</keyword>
<evidence type="ECO:0000256" key="7">
    <source>
        <dbReference type="ARBA" id="ARBA00023014"/>
    </source>
</evidence>
<organism evidence="12 13">
    <name type="scientific">Candidozyma pseudohaemuli</name>
    <dbReference type="NCBI Taxonomy" id="418784"/>
    <lineage>
        <taxon>Eukaryota</taxon>
        <taxon>Fungi</taxon>
        <taxon>Dikarya</taxon>
        <taxon>Ascomycota</taxon>
        <taxon>Saccharomycotina</taxon>
        <taxon>Pichiomycetes</taxon>
        <taxon>Metschnikowiaceae</taxon>
        <taxon>Candidozyma</taxon>
    </lineage>
</organism>
<dbReference type="FunFam" id="3.40.50.11860:FF:000001">
    <property type="entry name" value="2-(3-amino-3-carboxypropyl)histidine synthase subunit 2"/>
    <property type="match status" value="1"/>
</dbReference>
<protein>
    <recommendedName>
        <fullName evidence="10">2-(3-amino-3-carboxypropyl)histidine synthase subunit 2</fullName>
    </recommendedName>
</protein>